<sequence>MNLADVKQANDPDEYPAFPISKPSFLSLYAPGTMENFINKITSAAGGSSSNDNSKESSTSSSAGQGGHGFMDKVNNMAGGGQRGEENEDALDKAVDMFQEKVLGQGDQSNESAAEQAKDEAISDYIRDKYKTTTGSDFPIKDKEKKYGL</sequence>
<feature type="compositionally biased region" description="Basic and acidic residues" evidence="1">
    <location>
        <begin position="90"/>
        <end position="99"/>
    </location>
</feature>
<gene>
    <name evidence="2" type="ORF">CDD80_1949</name>
</gene>
<protein>
    <submittedName>
        <fullName evidence="2">Uncharacterized protein</fullName>
    </submittedName>
</protein>
<accession>A0A2C5Z938</accession>
<evidence type="ECO:0000256" key="1">
    <source>
        <dbReference type="SAM" id="MobiDB-lite"/>
    </source>
</evidence>
<dbReference type="EMBL" id="NJES01000189">
    <property type="protein sequence ID" value="PHH75914.1"/>
    <property type="molecule type" value="Genomic_DNA"/>
</dbReference>
<proteinExistence type="predicted"/>
<dbReference type="PANTHER" id="PTHR40462:SF1">
    <property type="entry name" value="EXPRESSED PROTEIN"/>
    <property type="match status" value="1"/>
</dbReference>
<dbReference type="AlphaFoldDB" id="A0A2C5Z938"/>
<evidence type="ECO:0000313" key="3">
    <source>
        <dbReference type="Proteomes" id="UP000226431"/>
    </source>
</evidence>
<dbReference type="OrthoDB" id="3050608at2759"/>
<feature type="region of interest" description="Disordered" evidence="1">
    <location>
        <begin position="43"/>
        <end position="121"/>
    </location>
</feature>
<keyword evidence="3" id="KW-1185">Reference proteome</keyword>
<feature type="region of interest" description="Disordered" evidence="1">
    <location>
        <begin position="1"/>
        <end position="21"/>
    </location>
</feature>
<reference evidence="2 3" key="1">
    <citation type="submission" date="2017-06" db="EMBL/GenBank/DDBJ databases">
        <title>Ant-infecting Ophiocordyceps genomes reveal a high diversity of potential behavioral manipulation genes and a possible major role for enterotoxins.</title>
        <authorList>
            <person name="De Bekker C."/>
            <person name="Evans H.C."/>
            <person name="Brachmann A."/>
            <person name="Hughes D.P."/>
        </authorList>
    </citation>
    <scope>NUCLEOTIDE SEQUENCE [LARGE SCALE GENOMIC DNA]</scope>
    <source>
        <strain evidence="2 3">Map16</strain>
    </source>
</reference>
<name>A0A2C5Z938_9HYPO</name>
<organism evidence="2 3">
    <name type="scientific">Ophiocordyceps camponoti-rufipedis</name>
    <dbReference type="NCBI Taxonomy" id="2004952"/>
    <lineage>
        <taxon>Eukaryota</taxon>
        <taxon>Fungi</taxon>
        <taxon>Dikarya</taxon>
        <taxon>Ascomycota</taxon>
        <taxon>Pezizomycotina</taxon>
        <taxon>Sordariomycetes</taxon>
        <taxon>Hypocreomycetidae</taxon>
        <taxon>Hypocreales</taxon>
        <taxon>Ophiocordycipitaceae</taxon>
        <taxon>Ophiocordyceps</taxon>
    </lineage>
</organism>
<dbReference type="PANTHER" id="PTHR40462">
    <property type="entry name" value="CHROMOSOME 1, WHOLE GENOME SHOTGUN SEQUENCE"/>
    <property type="match status" value="1"/>
</dbReference>
<comment type="caution">
    <text evidence="2">The sequence shown here is derived from an EMBL/GenBank/DDBJ whole genome shotgun (WGS) entry which is preliminary data.</text>
</comment>
<feature type="compositionally biased region" description="Low complexity" evidence="1">
    <location>
        <begin position="43"/>
        <end position="63"/>
    </location>
</feature>
<dbReference type="Proteomes" id="UP000226431">
    <property type="component" value="Unassembled WGS sequence"/>
</dbReference>
<evidence type="ECO:0000313" key="2">
    <source>
        <dbReference type="EMBL" id="PHH75914.1"/>
    </source>
</evidence>